<dbReference type="PANTHER" id="PTHR46233:SF3">
    <property type="entry name" value="HYDROXYACYLGLUTATHIONE HYDROLASE GLOC"/>
    <property type="match status" value="1"/>
</dbReference>
<evidence type="ECO:0000259" key="5">
    <source>
        <dbReference type="SMART" id="SM00849"/>
    </source>
</evidence>
<reference evidence="6" key="2">
    <citation type="journal article" date="2021" name="PeerJ">
        <title>Extensive microbial diversity within the chicken gut microbiome revealed by metagenomics and culture.</title>
        <authorList>
            <person name="Gilroy R."/>
            <person name="Ravi A."/>
            <person name="Getino M."/>
            <person name="Pursley I."/>
            <person name="Horton D.L."/>
            <person name="Alikhan N.F."/>
            <person name="Baker D."/>
            <person name="Gharbi K."/>
            <person name="Hall N."/>
            <person name="Watson M."/>
            <person name="Adriaenssens E.M."/>
            <person name="Foster-Nyarko E."/>
            <person name="Jarju S."/>
            <person name="Secka A."/>
            <person name="Antonio M."/>
            <person name="Oren A."/>
            <person name="Chaudhuri R.R."/>
            <person name="La Ragione R."/>
            <person name="Hildebrand F."/>
            <person name="Pallen M.J."/>
        </authorList>
    </citation>
    <scope>NUCLEOTIDE SEQUENCE</scope>
    <source>
        <strain evidence="6">11300</strain>
    </source>
</reference>
<dbReference type="AlphaFoldDB" id="A0A9D1L9M3"/>
<dbReference type="Pfam" id="PF00753">
    <property type="entry name" value="Lactamase_B"/>
    <property type="match status" value="1"/>
</dbReference>
<keyword evidence="3" id="KW-0378">Hydrolase</keyword>
<evidence type="ECO:0000256" key="4">
    <source>
        <dbReference type="ARBA" id="ARBA00022833"/>
    </source>
</evidence>
<evidence type="ECO:0000313" key="6">
    <source>
        <dbReference type="EMBL" id="HIU28343.1"/>
    </source>
</evidence>
<dbReference type="Proteomes" id="UP000824091">
    <property type="component" value="Unassembled WGS sequence"/>
</dbReference>
<dbReference type="InterPro" id="IPR001279">
    <property type="entry name" value="Metallo-B-lactamas"/>
</dbReference>
<dbReference type="SUPFAM" id="SSF56281">
    <property type="entry name" value="Metallo-hydrolase/oxidoreductase"/>
    <property type="match status" value="1"/>
</dbReference>
<evidence type="ECO:0000256" key="1">
    <source>
        <dbReference type="ARBA" id="ARBA00001947"/>
    </source>
</evidence>
<dbReference type="GO" id="GO:0016787">
    <property type="term" value="F:hydrolase activity"/>
    <property type="evidence" value="ECO:0007669"/>
    <property type="project" value="UniProtKB-KW"/>
</dbReference>
<feature type="domain" description="Metallo-beta-lactamase" evidence="5">
    <location>
        <begin position="12"/>
        <end position="175"/>
    </location>
</feature>
<dbReference type="InterPro" id="IPR036866">
    <property type="entry name" value="RibonucZ/Hydroxyglut_hydro"/>
</dbReference>
<organism evidence="6 7">
    <name type="scientific">Candidatus Fimisoma avicola</name>
    <dbReference type="NCBI Taxonomy" id="2840826"/>
    <lineage>
        <taxon>Bacteria</taxon>
        <taxon>Bacillati</taxon>
        <taxon>Bacillota</taxon>
        <taxon>Clostridia</taxon>
        <taxon>Eubacteriales</taxon>
        <taxon>Candidatus Fimisoma</taxon>
    </lineage>
</organism>
<accession>A0A9D1L9M3</accession>
<dbReference type="PANTHER" id="PTHR46233">
    <property type="entry name" value="HYDROXYACYLGLUTATHIONE HYDROLASE GLOC"/>
    <property type="match status" value="1"/>
</dbReference>
<dbReference type="CDD" id="cd06262">
    <property type="entry name" value="metallo-hydrolase-like_MBL-fold"/>
    <property type="match status" value="1"/>
</dbReference>
<comment type="caution">
    <text evidence="6">The sequence shown here is derived from an EMBL/GenBank/DDBJ whole genome shotgun (WGS) entry which is preliminary data.</text>
</comment>
<comment type="cofactor">
    <cofactor evidence="1">
        <name>Zn(2+)</name>
        <dbReference type="ChEBI" id="CHEBI:29105"/>
    </cofactor>
</comment>
<evidence type="ECO:0000313" key="7">
    <source>
        <dbReference type="Proteomes" id="UP000824091"/>
    </source>
</evidence>
<dbReference type="InterPro" id="IPR051453">
    <property type="entry name" value="MBL_Glyoxalase_II"/>
</dbReference>
<gene>
    <name evidence="6" type="ORF">IAD16_08190</name>
</gene>
<protein>
    <submittedName>
        <fullName evidence="6">MBL fold metallo-hydrolase</fullName>
    </submittedName>
</protein>
<keyword evidence="4" id="KW-0862">Zinc</keyword>
<dbReference type="EMBL" id="DVMO01000125">
    <property type="protein sequence ID" value="HIU28343.1"/>
    <property type="molecule type" value="Genomic_DNA"/>
</dbReference>
<sequence>MRIKRFTGGSLMSNGYIISSRDKGICYIIDPGYEPKKFTGYVKEQELIPAAVLLTHHHHDHVGGAAKVADILDIPVMMSFEDSLMYKGKVDSYLQDGQILDLDGQPLMIRMTPGHTKGSLCIEAPQSRVVFTGDTIFDTDLGRTDLVGGSPEDMVRSCAEVIDRWPDAYTIYPGHDEKAAMSTVRKVNAEFLQCLEEYSKWK</sequence>
<dbReference type="Gene3D" id="3.60.15.10">
    <property type="entry name" value="Ribonuclease Z/Hydroxyacylglutathione hydrolase-like"/>
    <property type="match status" value="1"/>
</dbReference>
<dbReference type="GO" id="GO:0046872">
    <property type="term" value="F:metal ion binding"/>
    <property type="evidence" value="ECO:0007669"/>
    <property type="project" value="UniProtKB-KW"/>
</dbReference>
<proteinExistence type="predicted"/>
<keyword evidence="2" id="KW-0479">Metal-binding</keyword>
<evidence type="ECO:0000256" key="3">
    <source>
        <dbReference type="ARBA" id="ARBA00022801"/>
    </source>
</evidence>
<dbReference type="SMART" id="SM00849">
    <property type="entry name" value="Lactamase_B"/>
    <property type="match status" value="1"/>
</dbReference>
<evidence type="ECO:0000256" key="2">
    <source>
        <dbReference type="ARBA" id="ARBA00022723"/>
    </source>
</evidence>
<name>A0A9D1L9M3_9FIRM</name>
<reference evidence="6" key="1">
    <citation type="submission" date="2020-10" db="EMBL/GenBank/DDBJ databases">
        <authorList>
            <person name="Gilroy R."/>
        </authorList>
    </citation>
    <scope>NUCLEOTIDE SEQUENCE</scope>
    <source>
        <strain evidence="6">11300</strain>
    </source>
</reference>